<evidence type="ECO:0000256" key="7">
    <source>
        <dbReference type="SAM" id="MobiDB-lite"/>
    </source>
</evidence>
<dbReference type="InterPro" id="IPR051406">
    <property type="entry name" value="PLD_domain"/>
</dbReference>
<name>A0A838XG20_9ACTN</name>
<keyword evidence="11" id="KW-1185">Reference proteome</keyword>
<dbReference type="EC" id="3.1.4.4" evidence="3"/>
<evidence type="ECO:0000256" key="3">
    <source>
        <dbReference type="ARBA" id="ARBA00012027"/>
    </source>
</evidence>
<accession>A0A838XG20</accession>
<dbReference type="RefSeq" id="WP_181755554.1">
    <property type="nucleotide sequence ID" value="NZ_JACEOG010000001.1"/>
</dbReference>
<proteinExistence type="inferred from homology"/>
<evidence type="ECO:0000256" key="8">
    <source>
        <dbReference type="SAM" id="SignalP"/>
    </source>
</evidence>
<dbReference type="GO" id="GO:0016042">
    <property type="term" value="P:lipid catabolic process"/>
    <property type="evidence" value="ECO:0007669"/>
    <property type="project" value="UniProtKB-KW"/>
</dbReference>
<evidence type="ECO:0000256" key="2">
    <source>
        <dbReference type="ARBA" id="ARBA00008664"/>
    </source>
</evidence>
<keyword evidence="6" id="KW-0443">Lipid metabolism</keyword>
<dbReference type="PROSITE" id="PS50035">
    <property type="entry name" value="PLD"/>
    <property type="match status" value="1"/>
</dbReference>
<evidence type="ECO:0000256" key="1">
    <source>
        <dbReference type="ARBA" id="ARBA00000798"/>
    </source>
</evidence>
<comment type="catalytic activity">
    <reaction evidence="1">
        <text>a 1,2-diacyl-sn-glycero-3-phosphocholine + H2O = a 1,2-diacyl-sn-glycero-3-phosphate + choline + H(+)</text>
        <dbReference type="Rhea" id="RHEA:14445"/>
        <dbReference type="ChEBI" id="CHEBI:15354"/>
        <dbReference type="ChEBI" id="CHEBI:15377"/>
        <dbReference type="ChEBI" id="CHEBI:15378"/>
        <dbReference type="ChEBI" id="CHEBI:57643"/>
        <dbReference type="ChEBI" id="CHEBI:58608"/>
        <dbReference type="EC" id="3.1.4.4"/>
    </reaction>
</comment>
<dbReference type="InterPro" id="IPR001736">
    <property type="entry name" value="PLipase_D/transphosphatidylase"/>
</dbReference>
<keyword evidence="8" id="KW-0732">Signal</keyword>
<keyword evidence="5" id="KW-0442">Lipid degradation</keyword>
<dbReference type="Proteomes" id="UP000550354">
    <property type="component" value="Unassembled WGS sequence"/>
</dbReference>
<evidence type="ECO:0000256" key="6">
    <source>
        <dbReference type="ARBA" id="ARBA00023098"/>
    </source>
</evidence>
<organism evidence="10 11">
    <name type="scientific">Aeromicrobium phoceense</name>
    <dbReference type="NCBI Taxonomy" id="2754045"/>
    <lineage>
        <taxon>Bacteria</taxon>
        <taxon>Bacillati</taxon>
        <taxon>Actinomycetota</taxon>
        <taxon>Actinomycetes</taxon>
        <taxon>Propionibacteriales</taxon>
        <taxon>Nocardioidaceae</taxon>
        <taxon>Aeromicrobium</taxon>
    </lineage>
</organism>
<dbReference type="Pfam" id="PF13091">
    <property type="entry name" value="PLDc_2"/>
    <property type="match status" value="2"/>
</dbReference>
<evidence type="ECO:0000256" key="5">
    <source>
        <dbReference type="ARBA" id="ARBA00022963"/>
    </source>
</evidence>
<feature type="chain" id="PRO_5038711711" description="phospholipase D" evidence="8">
    <location>
        <begin position="25"/>
        <end position="513"/>
    </location>
</feature>
<keyword evidence="4" id="KW-0378">Hydrolase</keyword>
<gene>
    <name evidence="10" type="ORF">H1W00_09910</name>
</gene>
<dbReference type="InterPro" id="IPR025202">
    <property type="entry name" value="PLD-like_dom"/>
</dbReference>
<dbReference type="EMBL" id="JACEOG010000001">
    <property type="protein sequence ID" value="MBA4608787.1"/>
    <property type="molecule type" value="Genomic_DNA"/>
</dbReference>
<dbReference type="PANTHER" id="PTHR43856">
    <property type="entry name" value="CARDIOLIPIN HYDROLASE"/>
    <property type="match status" value="1"/>
</dbReference>
<feature type="domain" description="PLD phosphodiesterase" evidence="9">
    <location>
        <begin position="207"/>
        <end position="244"/>
    </location>
</feature>
<feature type="compositionally biased region" description="Low complexity" evidence="7">
    <location>
        <begin position="36"/>
        <end position="50"/>
    </location>
</feature>
<feature type="region of interest" description="Disordered" evidence="7">
    <location>
        <begin position="36"/>
        <end position="55"/>
    </location>
</feature>
<dbReference type="SUPFAM" id="SSF56024">
    <property type="entry name" value="Phospholipase D/nuclease"/>
    <property type="match status" value="2"/>
</dbReference>
<evidence type="ECO:0000256" key="4">
    <source>
        <dbReference type="ARBA" id="ARBA00022801"/>
    </source>
</evidence>
<dbReference type="PANTHER" id="PTHR43856:SF1">
    <property type="entry name" value="MITOCHONDRIAL CARDIOLIPIN HYDROLASE"/>
    <property type="match status" value="1"/>
</dbReference>
<feature type="signal peptide" evidence="8">
    <location>
        <begin position="1"/>
        <end position="24"/>
    </location>
</feature>
<dbReference type="AlphaFoldDB" id="A0A838XG20"/>
<evidence type="ECO:0000259" key="9">
    <source>
        <dbReference type="PROSITE" id="PS50035"/>
    </source>
</evidence>
<comment type="caution">
    <text evidence="10">The sequence shown here is derived from an EMBL/GenBank/DDBJ whole genome shotgun (WGS) entry which is preliminary data.</text>
</comment>
<dbReference type="GO" id="GO:0006793">
    <property type="term" value="P:phosphorus metabolic process"/>
    <property type="evidence" value="ECO:0007669"/>
    <property type="project" value="UniProtKB-ARBA"/>
</dbReference>
<evidence type="ECO:0000313" key="10">
    <source>
        <dbReference type="EMBL" id="MBA4608787.1"/>
    </source>
</evidence>
<reference evidence="10 11" key="1">
    <citation type="submission" date="2020-07" db="EMBL/GenBank/DDBJ databases">
        <title>Draft genome and description of Aeromicrobium phoceense strain Marseille-Q0843 isolated from healthy skin swab.</title>
        <authorList>
            <person name="Boxberger M."/>
            <person name="La Scola B."/>
        </authorList>
    </citation>
    <scope>NUCLEOTIDE SEQUENCE [LARGE SCALE GENOMIC DNA]</scope>
    <source>
        <strain evidence="10 11">Marseille-Q0843</strain>
    </source>
</reference>
<protein>
    <recommendedName>
        <fullName evidence="3">phospholipase D</fullName>
        <ecNumber evidence="3">3.1.4.4</ecNumber>
    </recommendedName>
</protein>
<comment type="similarity">
    <text evidence="2">Belongs to the phospholipase D family.</text>
</comment>
<dbReference type="Gene3D" id="3.30.870.10">
    <property type="entry name" value="Endonuclease Chain A"/>
    <property type="match status" value="2"/>
</dbReference>
<evidence type="ECO:0000313" key="11">
    <source>
        <dbReference type="Proteomes" id="UP000550354"/>
    </source>
</evidence>
<dbReference type="GO" id="GO:0004630">
    <property type="term" value="F:phospholipase D activity"/>
    <property type="evidence" value="ECO:0007669"/>
    <property type="project" value="UniProtKB-EC"/>
</dbReference>
<dbReference type="GO" id="GO:0016891">
    <property type="term" value="F:RNA endonuclease activity producing 5'-phosphomonoesters, hydrolytic mechanism"/>
    <property type="evidence" value="ECO:0007669"/>
    <property type="project" value="TreeGrafter"/>
</dbReference>
<sequence>MSVSHRLRLASVATLGALVLPLVAASTTFGADETEGAAAAPAAVEPQADPTQAPTAEVQKAAPQAAAPAAAAVRKRPYGAAYPVEVEGNFARPYFDKGGRNRDYTLLNDLERLIRGSYKTPAGKLKSKAQRRATSVYAANSRMEDSVRVGRELVRAAKAGVNVRFIHPNAHQSGASKKLRSQLNRTKYGKFKICSNGKSMACLSRVNGAIMHSKIVMVSDTYTRSGRRAKGVVWTGSSNFGGRSAERTYNNGSTVYNDKKLWYGMRGVWKDMWAERRVGSDYGRYIAKRSSRYGYRTAARDGYSSPYAKKGLLYSNLSNYTIHVTPLRATPTNGRDPILNMLNRIVPDEQCRIRLMENRFKYRRIALAYKLAALNNAGCRVSVVAFKDDWKKNYLEHCRQLLRVCKPVLDVLKTSRTEVDAAYAQVHDKTILVDAKLKRNRMNPEERLPSGGIWPKSGARVKVVLAGSANLTGSNLVASDEITTITTDPDVYDSYVEHWRSVTQTKAYGIFKY</sequence>